<keyword evidence="4 6" id="KW-1133">Transmembrane helix</keyword>
<comment type="subcellular location">
    <subcellularLocation>
        <location evidence="1">Cell membrane</location>
        <topology evidence="1">Multi-pass membrane protein</topology>
    </subcellularLocation>
</comment>
<dbReference type="Pfam" id="PF13396">
    <property type="entry name" value="PLDc_N"/>
    <property type="match status" value="1"/>
</dbReference>
<evidence type="ECO:0000256" key="4">
    <source>
        <dbReference type="ARBA" id="ARBA00022989"/>
    </source>
</evidence>
<feature type="transmembrane region" description="Helical" evidence="6">
    <location>
        <begin position="12"/>
        <end position="36"/>
    </location>
</feature>
<feature type="domain" description="Cardiolipin synthase N-terminal" evidence="8">
    <location>
        <begin position="26"/>
        <end position="71"/>
    </location>
</feature>
<evidence type="ECO:0000313" key="10">
    <source>
        <dbReference type="Proteomes" id="UP001589693"/>
    </source>
</evidence>
<keyword evidence="10" id="KW-1185">Reference proteome</keyword>
<evidence type="ECO:0000313" key="9">
    <source>
        <dbReference type="EMBL" id="MFB9909187.1"/>
    </source>
</evidence>
<keyword evidence="5 6" id="KW-0472">Membrane</keyword>
<dbReference type="Pfam" id="PF09851">
    <property type="entry name" value="SHOCT"/>
    <property type="match status" value="1"/>
</dbReference>
<evidence type="ECO:0000256" key="1">
    <source>
        <dbReference type="ARBA" id="ARBA00004651"/>
    </source>
</evidence>
<dbReference type="Proteomes" id="UP001589693">
    <property type="component" value="Unassembled WGS sequence"/>
</dbReference>
<keyword evidence="3 6" id="KW-0812">Transmembrane</keyword>
<evidence type="ECO:0000259" key="8">
    <source>
        <dbReference type="Pfam" id="PF13396"/>
    </source>
</evidence>
<feature type="transmembrane region" description="Helical" evidence="6">
    <location>
        <begin position="51"/>
        <end position="71"/>
    </location>
</feature>
<evidence type="ECO:0000256" key="6">
    <source>
        <dbReference type="SAM" id="Phobius"/>
    </source>
</evidence>
<evidence type="ECO:0000256" key="3">
    <source>
        <dbReference type="ARBA" id="ARBA00022692"/>
    </source>
</evidence>
<reference evidence="9 10" key="1">
    <citation type="submission" date="2024-09" db="EMBL/GenBank/DDBJ databases">
        <authorList>
            <person name="Sun Q."/>
            <person name="Mori K."/>
        </authorList>
    </citation>
    <scope>NUCLEOTIDE SEQUENCE [LARGE SCALE GENOMIC DNA]</scope>
    <source>
        <strain evidence="9 10">TBRC 7907</strain>
    </source>
</reference>
<dbReference type="RefSeq" id="WP_377861751.1">
    <property type="nucleotide sequence ID" value="NZ_JBHLZU010000033.1"/>
</dbReference>
<dbReference type="InterPro" id="IPR027379">
    <property type="entry name" value="CLS_N"/>
</dbReference>
<accession>A0ABV6A7M4</accession>
<evidence type="ECO:0000256" key="2">
    <source>
        <dbReference type="ARBA" id="ARBA00022475"/>
    </source>
</evidence>
<feature type="domain" description="SHOCT" evidence="7">
    <location>
        <begin position="106"/>
        <end position="133"/>
    </location>
</feature>
<organism evidence="9 10">
    <name type="scientific">Allokutzneria oryzae</name>
    <dbReference type="NCBI Taxonomy" id="1378989"/>
    <lineage>
        <taxon>Bacteria</taxon>
        <taxon>Bacillati</taxon>
        <taxon>Actinomycetota</taxon>
        <taxon>Actinomycetes</taxon>
        <taxon>Pseudonocardiales</taxon>
        <taxon>Pseudonocardiaceae</taxon>
        <taxon>Allokutzneria</taxon>
    </lineage>
</organism>
<name>A0ABV6A7M4_9PSEU</name>
<keyword evidence="2" id="KW-1003">Cell membrane</keyword>
<comment type="caution">
    <text evidence="9">The sequence shown here is derived from an EMBL/GenBank/DDBJ whole genome shotgun (WGS) entry which is preliminary data.</text>
</comment>
<evidence type="ECO:0000256" key="5">
    <source>
        <dbReference type="ARBA" id="ARBA00023136"/>
    </source>
</evidence>
<sequence length="135" mass="15540">MTQAQTSTGYPFFELMWTMLVLFCWIIWFWLLIVIFGDLFRRSDISGWGKAGWTVVLLALPLVGVLIYLVAQGKHMGERRYSEAPTARERYDSYIRPVPSRNHVADQIAKAKQLLDNGAITDEEFQEIKRKALAS</sequence>
<proteinExistence type="predicted"/>
<gene>
    <name evidence="9" type="ORF">ACFFQA_35065</name>
</gene>
<evidence type="ECO:0000259" key="7">
    <source>
        <dbReference type="Pfam" id="PF09851"/>
    </source>
</evidence>
<dbReference type="InterPro" id="IPR018649">
    <property type="entry name" value="SHOCT"/>
</dbReference>
<protein>
    <submittedName>
        <fullName evidence="9">SHOCT domain-containing protein</fullName>
    </submittedName>
</protein>
<dbReference type="EMBL" id="JBHLZU010000033">
    <property type="protein sequence ID" value="MFB9909187.1"/>
    <property type="molecule type" value="Genomic_DNA"/>
</dbReference>